<proteinExistence type="predicted"/>
<dbReference type="GeneID" id="92082246"/>
<dbReference type="EMBL" id="JAQQWE010000008">
    <property type="protein sequence ID" value="KAK7943849.1"/>
    <property type="molecule type" value="Genomic_DNA"/>
</dbReference>
<gene>
    <name evidence="1" type="ORF">PG986_012962</name>
</gene>
<dbReference type="RefSeq" id="XP_066695880.1">
    <property type="nucleotide sequence ID" value="XM_066849184.1"/>
</dbReference>
<protein>
    <submittedName>
        <fullName evidence="1">Uncharacterized protein</fullName>
    </submittedName>
</protein>
<evidence type="ECO:0000313" key="1">
    <source>
        <dbReference type="EMBL" id="KAK7943849.1"/>
    </source>
</evidence>
<dbReference type="Proteomes" id="UP001391051">
    <property type="component" value="Unassembled WGS sequence"/>
</dbReference>
<evidence type="ECO:0000313" key="2">
    <source>
        <dbReference type="Proteomes" id="UP001391051"/>
    </source>
</evidence>
<reference evidence="1 2" key="1">
    <citation type="submission" date="2023-01" db="EMBL/GenBank/DDBJ databases">
        <title>Analysis of 21 Apiospora genomes using comparative genomics revels a genus with tremendous synthesis potential of carbohydrate active enzymes and secondary metabolites.</title>
        <authorList>
            <person name="Sorensen T."/>
        </authorList>
    </citation>
    <scope>NUCLEOTIDE SEQUENCE [LARGE SCALE GENOMIC DNA]</scope>
    <source>
        <strain evidence="1 2">CBS 24483</strain>
    </source>
</reference>
<name>A0ABR1Q1I0_9PEZI</name>
<accession>A0ABR1Q1I0</accession>
<keyword evidence="2" id="KW-1185">Reference proteome</keyword>
<comment type="caution">
    <text evidence="1">The sequence shown here is derived from an EMBL/GenBank/DDBJ whole genome shotgun (WGS) entry which is preliminary data.</text>
</comment>
<sequence>MCSIGGWAFGFHHFQLVMNEHFYGPGRGLHQPIFEPKWEREGSIWHMKPPKLTILDDQCFLSAQYEAYVDDGTPTQVRTRLSQCHQVLRFCFHFDQSPWRTRGPDGRIYPRRLPELQTLWNAGEDRVDEPAREYSSQGSCPICLTDYTFEVKRCPGPHPTPVASQSPETYLIKIVTYQQLGACRTPDDWMWQAFAKISTTREPHLVTRLWYIDSDHKPGAVKRRWELGHVSEDGQENPDEGIRVEHRPMHAAEHNGRADVGTFRRTIDALTRFDLIGDLLRMY</sequence>
<organism evidence="1 2">
    <name type="scientific">Apiospora aurea</name>
    <dbReference type="NCBI Taxonomy" id="335848"/>
    <lineage>
        <taxon>Eukaryota</taxon>
        <taxon>Fungi</taxon>
        <taxon>Dikarya</taxon>
        <taxon>Ascomycota</taxon>
        <taxon>Pezizomycotina</taxon>
        <taxon>Sordariomycetes</taxon>
        <taxon>Xylariomycetidae</taxon>
        <taxon>Amphisphaeriales</taxon>
        <taxon>Apiosporaceae</taxon>
        <taxon>Apiospora</taxon>
    </lineage>
</organism>